<dbReference type="Gene3D" id="3.20.20.380">
    <property type="entry name" value="Copper homeostasis (CutC) domain"/>
    <property type="match status" value="1"/>
</dbReference>
<dbReference type="Proteomes" id="UP000695562">
    <property type="component" value="Unassembled WGS sequence"/>
</dbReference>
<dbReference type="GO" id="GO:0005507">
    <property type="term" value="F:copper ion binding"/>
    <property type="evidence" value="ECO:0007669"/>
    <property type="project" value="TreeGrafter"/>
</dbReference>
<evidence type="ECO:0000313" key="3">
    <source>
        <dbReference type="EMBL" id="KAF2070989.1"/>
    </source>
</evidence>
<proteinExistence type="inferred from homology"/>
<dbReference type="InterPro" id="IPR005627">
    <property type="entry name" value="CutC-like"/>
</dbReference>
<evidence type="ECO:0000256" key="2">
    <source>
        <dbReference type="ARBA" id="ARBA00019014"/>
    </source>
</evidence>
<organism evidence="3 4">
    <name type="scientific">Polysphondylium violaceum</name>
    <dbReference type="NCBI Taxonomy" id="133409"/>
    <lineage>
        <taxon>Eukaryota</taxon>
        <taxon>Amoebozoa</taxon>
        <taxon>Evosea</taxon>
        <taxon>Eumycetozoa</taxon>
        <taxon>Dictyostelia</taxon>
        <taxon>Dictyosteliales</taxon>
        <taxon>Dictyosteliaceae</taxon>
        <taxon>Polysphondylium</taxon>
    </lineage>
</organism>
<dbReference type="PANTHER" id="PTHR12598:SF0">
    <property type="entry name" value="COPPER HOMEOSTASIS PROTEIN CUTC HOMOLOG"/>
    <property type="match status" value="1"/>
</dbReference>
<dbReference type="InterPro" id="IPR036822">
    <property type="entry name" value="CutC-like_dom_sf"/>
</dbReference>
<evidence type="ECO:0000256" key="1">
    <source>
        <dbReference type="ARBA" id="ARBA00007768"/>
    </source>
</evidence>
<keyword evidence="4" id="KW-1185">Reference proteome</keyword>
<name>A0A8J4PPA3_9MYCE</name>
<reference evidence="3" key="1">
    <citation type="submission" date="2020-01" db="EMBL/GenBank/DDBJ databases">
        <title>Development of genomics and gene disruption for Polysphondylium violaceum indicates a role for the polyketide synthase stlB in stalk morphogenesis.</title>
        <authorList>
            <person name="Narita B."/>
            <person name="Kawabe Y."/>
            <person name="Kin K."/>
            <person name="Saito T."/>
            <person name="Gibbs R."/>
            <person name="Kuspa A."/>
            <person name="Muzny D."/>
            <person name="Queller D."/>
            <person name="Richards S."/>
            <person name="Strassman J."/>
            <person name="Sucgang R."/>
            <person name="Worley K."/>
            <person name="Schaap P."/>
        </authorList>
    </citation>
    <scope>NUCLEOTIDE SEQUENCE</scope>
    <source>
        <strain evidence="3">QSvi11</strain>
    </source>
</reference>
<comment type="similarity">
    <text evidence="1">Belongs to the CutC family.</text>
</comment>
<dbReference type="HAMAP" id="MF_00795">
    <property type="entry name" value="CutC"/>
    <property type="match status" value="1"/>
</dbReference>
<dbReference type="PANTHER" id="PTHR12598">
    <property type="entry name" value="COPPER HOMEOSTASIS PROTEIN CUTC"/>
    <property type="match status" value="1"/>
</dbReference>
<gene>
    <name evidence="3" type="ORF">CYY_007684</name>
</gene>
<dbReference type="AlphaFoldDB" id="A0A8J4PPA3"/>
<dbReference type="EMBL" id="AJWJ01000424">
    <property type="protein sequence ID" value="KAF2070989.1"/>
    <property type="molecule type" value="Genomic_DNA"/>
</dbReference>
<dbReference type="SUPFAM" id="SSF110395">
    <property type="entry name" value="CutC-like"/>
    <property type="match status" value="1"/>
</dbReference>
<comment type="caution">
    <text evidence="3">The sequence shown here is derived from an EMBL/GenBank/DDBJ whole genome shotgun (WGS) entry which is preliminary data.</text>
</comment>
<sequence length="259" mass="28749">MSDNKQTVLFEVCVDSFESCVEAIKGGAGRLELCSSLFLGGLTPSYGMMKVIKDKLPHTVPIHVLIRPRAGDFLYNDIEMEIMERDILIAKELGYEGVVIGILLSDGSIDVTRTKQLASLASPMSVTFHRAFDMCNDYKKGFNDLLSIDCIDRILTSGLESSVLEGIDVIKDLIEMSNNTRIKILPGGGINERNLAKIIKKTKTNEIHTSGRVTQDSAMTFRNNRAFMGGELRASEYTLSIVNHKKIETFRNISSHVNN</sequence>
<dbReference type="FunFam" id="3.20.20.380:FF:000001">
    <property type="entry name" value="Copper homeostasis protein CutC"/>
    <property type="match status" value="1"/>
</dbReference>
<dbReference type="Pfam" id="PF03932">
    <property type="entry name" value="CutC"/>
    <property type="match status" value="1"/>
</dbReference>
<accession>A0A8J4PPA3</accession>
<protein>
    <recommendedName>
        <fullName evidence="2">Copper homeostasis protein cutC homolog</fullName>
    </recommendedName>
</protein>
<dbReference type="OrthoDB" id="7392499at2759"/>
<evidence type="ECO:0000313" key="4">
    <source>
        <dbReference type="Proteomes" id="UP000695562"/>
    </source>
</evidence>